<accession>B8IA77</accession>
<evidence type="ECO:0000256" key="1">
    <source>
        <dbReference type="ARBA" id="ARBA00004418"/>
    </source>
</evidence>
<name>B8IA77_METNO</name>
<evidence type="ECO:0000313" key="7">
    <source>
        <dbReference type="Proteomes" id="UP000008207"/>
    </source>
</evidence>
<evidence type="ECO:0000256" key="2">
    <source>
        <dbReference type="ARBA" id="ARBA00008520"/>
    </source>
</evidence>
<dbReference type="InterPro" id="IPR006059">
    <property type="entry name" value="SBP"/>
</dbReference>
<keyword evidence="5" id="KW-0574">Periplasm</keyword>
<dbReference type="KEGG" id="mno:Mnod_4264"/>
<dbReference type="PANTHER" id="PTHR30006">
    <property type="entry name" value="THIAMINE-BINDING PERIPLASMIC PROTEIN-RELATED"/>
    <property type="match status" value="1"/>
</dbReference>
<gene>
    <name evidence="6" type="ordered locus">Mnod_4264</name>
</gene>
<comment type="subcellular location">
    <subcellularLocation>
        <location evidence="1">Periplasm</location>
    </subcellularLocation>
</comment>
<dbReference type="eggNOG" id="COG0687">
    <property type="taxonomic scope" value="Bacteria"/>
</dbReference>
<dbReference type="AlphaFoldDB" id="B8IA77"/>
<comment type="similarity">
    <text evidence="2">Belongs to the bacterial solute-binding protein 1 family.</text>
</comment>
<keyword evidence="7" id="KW-1185">Reference proteome</keyword>
<dbReference type="CDD" id="cd13589">
    <property type="entry name" value="PBP2_polyamine_RpCGA009"/>
    <property type="match status" value="1"/>
</dbReference>
<dbReference type="HOGENOM" id="CLU_026974_8_0_5"/>
<dbReference type="GO" id="GO:0030976">
    <property type="term" value="F:thiamine pyrophosphate binding"/>
    <property type="evidence" value="ECO:0007669"/>
    <property type="project" value="TreeGrafter"/>
</dbReference>
<dbReference type="GO" id="GO:0030288">
    <property type="term" value="C:outer membrane-bounded periplasmic space"/>
    <property type="evidence" value="ECO:0007669"/>
    <property type="project" value="TreeGrafter"/>
</dbReference>
<dbReference type="OrthoDB" id="9815444at2"/>
<dbReference type="Pfam" id="PF13416">
    <property type="entry name" value="SBP_bac_8"/>
    <property type="match status" value="1"/>
</dbReference>
<keyword evidence="3" id="KW-0813">Transport</keyword>
<organism evidence="6 7">
    <name type="scientific">Methylobacterium nodulans (strain LMG 21967 / CNCM I-2342 / ORS 2060)</name>
    <dbReference type="NCBI Taxonomy" id="460265"/>
    <lineage>
        <taxon>Bacteria</taxon>
        <taxon>Pseudomonadati</taxon>
        <taxon>Pseudomonadota</taxon>
        <taxon>Alphaproteobacteria</taxon>
        <taxon>Hyphomicrobiales</taxon>
        <taxon>Methylobacteriaceae</taxon>
        <taxon>Methylobacterium</taxon>
    </lineage>
</organism>
<dbReference type="PROSITE" id="PS51318">
    <property type="entry name" value="TAT"/>
    <property type="match status" value="1"/>
</dbReference>
<protein>
    <submittedName>
        <fullName evidence="6">Extracellular solute-binding protein family 1</fullName>
    </submittedName>
</protein>
<dbReference type="Gene3D" id="3.40.190.10">
    <property type="entry name" value="Periplasmic binding protein-like II"/>
    <property type="match status" value="2"/>
</dbReference>
<evidence type="ECO:0000256" key="5">
    <source>
        <dbReference type="ARBA" id="ARBA00022764"/>
    </source>
</evidence>
<evidence type="ECO:0000256" key="3">
    <source>
        <dbReference type="ARBA" id="ARBA00022448"/>
    </source>
</evidence>
<dbReference type="EMBL" id="CP001349">
    <property type="protein sequence ID" value="ACL59140.1"/>
    <property type="molecule type" value="Genomic_DNA"/>
</dbReference>
<dbReference type="GO" id="GO:0015888">
    <property type="term" value="P:thiamine transport"/>
    <property type="evidence" value="ECO:0007669"/>
    <property type="project" value="TreeGrafter"/>
</dbReference>
<keyword evidence="4" id="KW-0732">Signal</keyword>
<dbReference type="GO" id="GO:0030975">
    <property type="term" value="F:thiamine binding"/>
    <property type="evidence" value="ECO:0007669"/>
    <property type="project" value="TreeGrafter"/>
</dbReference>
<evidence type="ECO:0000313" key="6">
    <source>
        <dbReference type="EMBL" id="ACL59140.1"/>
    </source>
</evidence>
<sequence>MSKTGPITGMTRRGLLGSVAAASAMVSAPAIRSAAAQANRRIVVRDPGGPYTPGFTAAFYEPFKKATGIEVVGVVGQHDPVSYIKSMVEARNYVWDGALLNQASHDVLMDPKTGLFLEEHRSSPGGIPEKYVTPTFMPVLALQTVLAFRSDAFSGKSGPASWADFWNVKDFPGRRSLRKHPQDTLEQALLADGVPADKLYPLDLDRAFKSLDRLKKDVQIWWTGGAQTSQLLKTREVDLCPTWNARAQAAIDEGAPAKIVWNQGLLGTEGFCILKGGPKADLVREFVAFTRDPERQAVYTKYLSYGPVHPDAYKYIDAERAKALPTSPENLKTAIQIDTKYWGEAKDRVLERFNTWLLG</sequence>
<dbReference type="RefSeq" id="WP_015930788.1">
    <property type="nucleotide sequence ID" value="NC_011894.1"/>
</dbReference>
<reference evidence="6 7" key="1">
    <citation type="submission" date="2009-01" db="EMBL/GenBank/DDBJ databases">
        <title>Complete sequence of chromosome of Methylobacterium nodulans ORS 2060.</title>
        <authorList>
            <consortium name="US DOE Joint Genome Institute"/>
            <person name="Lucas S."/>
            <person name="Copeland A."/>
            <person name="Lapidus A."/>
            <person name="Glavina del Rio T."/>
            <person name="Dalin E."/>
            <person name="Tice H."/>
            <person name="Bruce D."/>
            <person name="Goodwin L."/>
            <person name="Pitluck S."/>
            <person name="Sims D."/>
            <person name="Brettin T."/>
            <person name="Detter J.C."/>
            <person name="Han C."/>
            <person name="Larimer F."/>
            <person name="Land M."/>
            <person name="Hauser L."/>
            <person name="Kyrpides N."/>
            <person name="Ivanova N."/>
            <person name="Marx C.J."/>
            <person name="Richardson P."/>
        </authorList>
    </citation>
    <scope>NUCLEOTIDE SEQUENCE [LARGE SCALE GENOMIC DNA]</scope>
    <source>
        <strain evidence="7">LMG 21967 / CNCM I-2342 / ORS 2060</strain>
    </source>
</reference>
<dbReference type="InterPro" id="IPR006311">
    <property type="entry name" value="TAT_signal"/>
</dbReference>
<dbReference type="Proteomes" id="UP000008207">
    <property type="component" value="Chromosome"/>
</dbReference>
<dbReference type="STRING" id="460265.Mnod_4264"/>
<evidence type="ECO:0000256" key="4">
    <source>
        <dbReference type="ARBA" id="ARBA00022729"/>
    </source>
</evidence>
<proteinExistence type="inferred from homology"/>
<dbReference type="SUPFAM" id="SSF53850">
    <property type="entry name" value="Periplasmic binding protein-like II"/>
    <property type="match status" value="1"/>
</dbReference>
<dbReference type="PANTHER" id="PTHR30006:SF3">
    <property type="entry name" value="THIAMINE-BINDING PERIPLASMIC PROTEIN"/>
    <property type="match status" value="1"/>
</dbReference>